<gene>
    <name evidence="1" type="ORF">EST38_g835</name>
</gene>
<dbReference type="Proteomes" id="UP000290288">
    <property type="component" value="Unassembled WGS sequence"/>
</dbReference>
<dbReference type="OrthoDB" id="3244423at2759"/>
<dbReference type="Gene3D" id="3.80.10.10">
    <property type="entry name" value="Ribonuclease Inhibitor"/>
    <property type="match status" value="1"/>
</dbReference>
<name>A0A4Q2DXQ9_9AGAR</name>
<protein>
    <submittedName>
        <fullName evidence="1">Uncharacterized protein</fullName>
    </submittedName>
</protein>
<keyword evidence="2" id="KW-1185">Reference proteome</keyword>
<sequence length="347" mass="39230">MVRIVLCHAQRWRKLSVTLARDLSTVRLLSNGHTEMLELLTLSIDSVDMDDPSVERDNLTLHDVFTQGTFNLKFLRLRGMAVHLFRPPLQQLTVFHLEQTNNIPISYATFKDLLTASTNLAHLSVYGDMLTTSEWPMAPTPTSLIHLPALQSLRICGTDGRIFKGVLANIQSPILRSLTLKDMQESDIDGDLDNPQSTVPFPQLTELTFCDFELSEKQYKSFFRLFPSIQSFSSFSSTIGTTKIYKPLCQHYTSGDQPLPWPNLQTLCFGFDPSDDPGLVEDLLLDRKKSLYPLTELHFATTDRDGIHLWLADVDTCGVDMTMASTVEQWPPSSGMEYLDCDDILFD</sequence>
<proteinExistence type="predicted"/>
<dbReference type="SUPFAM" id="SSF52047">
    <property type="entry name" value="RNI-like"/>
    <property type="match status" value="1"/>
</dbReference>
<evidence type="ECO:0000313" key="1">
    <source>
        <dbReference type="EMBL" id="RXW25063.1"/>
    </source>
</evidence>
<reference evidence="1 2" key="1">
    <citation type="submission" date="2019-01" db="EMBL/GenBank/DDBJ databases">
        <title>Draft genome sequence of Psathyrella aberdarensis IHI B618.</title>
        <authorList>
            <person name="Buettner E."/>
            <person name="Kellner H."/>
        </authorList>
    </citation>
    <scope>NUCLEOTIDE SEQUENCE [LARGE SCALE GENOMIC DNA]</scope>
    <source>
        <strain evidence="1 2">IHI B618</strain>
    </source>
</reference>
<dbReference type="InterPro" id="IPR032675">
    <property type="entry name" value="LRR_dom_sf"/>
</dbReference>
<evidence type="ECO:0000313" key="2">
    <source>
        <dbReference type="Proteomes" id="UP000290288"/>
    </source>
</evidence>
<dbReference type="AlphaFoldDB" id="A0A4Q2DXQ9"/>
<organism evidence="1 2">
    <name type="scientific">Candolleomyces aberdarensis</name>
    <dbReference type="NCBI Taxonomy" id="2316362"/>
    <lineage>
        <taxon>Eukaryota</taxon>
        <taxon>Fungi</taxon>
        <taxon>Dikarya</taxon>
        <taxon>Basidiomycota</taxon>
        <taxon>Agaricomycotina</taxon>
        <taxon>Agaricomycetes</taxon>
        <taxon>Agaricomycetidae</taxon>
        <taxon>Agaricales</taxon>
        <taxon>Agaricineae</taxon>
        <taxon>Psathyrellaceae</taxon>
        <taxon>Candolleomyces</taxon>
    </lineage>
</organism>
<dbReference type="EMBL" id="SDEE01000010">
    <property type="protein sequence ID" value="RXW25063.1"/>
    <property type="molecule type" value="Genomic_DNA"/>
</dbReference>
<accession>A0A4Q2DXQ9</accession>
<dbReference type="STRING" id="2316362.A0A4Q2DXQ9"/>
<comment type="caution">
    <text evidence="1">The sequence shown here is derived from an EMBL/GenBank/DDBJ whole genome shotgun (WGS) entry which is preliminary data.</text>
</comment>